<evidence type="ECO:0000256" key="5">
    <source>
        <dbReference type="ARBA" id="ARBA00023136"/>
    </source>
</evidence>
<dbReference type="PANTHER" id="PTHR30086">
    <property type="entry name" value="ARGININE EXPORTER PROTEIN ARGO"/>
    <property type="match status" value="1"/>
</dbReference>
<feature type="transmembrane region" description="Helical" evidence="6">
    <location>
        <begin position="6"/>
        <end position="31"/>
    </location>
</feature>
<sequence length="204" mass="22245">MNHTNWMHYLYFAGTVLTINLAPGPAMLYVLKSSVDNGVKAGASAALGVESGVLFYVIATSLGLGYLLSQYPSVYQLLQLAGAAYLLYLAYKAWPRNNPASQVQQTTSRKENYFLKGIVVNLTNPKIGLFFVSLMPQLLPPGAPPSQFLIYGLCFNLGGLLINGGVALFSGSAKRIIKRIAWFDYLPPLLFVLIVAISVHQLML</sequence>
<evidence type="ECO:0000256" key="3">
    <source>
        <dbReference type="ARBA" id="ARBA00022692"/>
    </source>
</evidence>
<gene>
    <name evidence="7" type="ORF">GJA_2498</name>
</gene>
<evidence type="ECO:0000256" key="2">
    <source>
        <dbReference type="ARBA" id="ARBA00022475"/>
    </source>
</evidence>
<organism evidence="7 8">
    <name type="scientific">Janthinobacterium agaricidamnosum NBRC 102515 = DSM 9628</name>
    <dbReference type="NCBI Taxonomy" id="1349767"/>
    <lineage>
        <taxon>Bacteria</taxon>
        <taxon>Pseudomonadati</taxon>
        <taxon>Pseudomonadota</taxon>
        <taxon>Betaproteobacteria</taxon>
        <taxon>Burkholderiales</taxon>
        <taxon>Oxalobacteraceae</taxon>
        <taxon>Janthinobacterium</taxon>
    </lineage>
</organism>
<feature type="transmembrane region" description="Helical" evidence="6">
    <location>
        <begin position="148"/>
        <end position="170"/>
    </location>
</feature>
<dbReference type="PANTHER" id="PTHR30086:SF20">
    <property type="entry name" value="ARGININE EXPORTER PROTEIN ARGO-RELATED"/>
    <property type="match status" value="1"/>
</dbReference>
<evidence type="ECO:0000256" key="6">
    <source>
        <dbReference type="SAM" id="Phobius"/>
    </source>
</evidence>
<dbReference type="GO" id="GO:0005886">
    <property type="term" value="C:plasma membrane"/>
    <property type="evidence" value="ECO:0007669"/>
    <property type="project" value="UniProtKB-SubCell"/>
</dbReference>
<dbReference type="InterPro" id="IPR001123">
    <property type="entry name" value="LeuE-type"/>
</dbReference>
<comment type="subcellular location">
    <subcellularLocation>
        <location evidence="1">Cell membrane</location>
        <topology evidence="1">Multi-pass membrane protein</topology>
    </subcellularLocation>
</comment>
<evidence type="ECO:0000256" key="4">
    <source>
        <dbReference type="ARBA" id="ARBA00022989"/>
    </source>
</evidence>
<keyword evidence="8" id="KW-1185">Reference proteome</keyword>
<evidence type="ECO:0000256" key="1">
    <source>
        <dbReference type="ARBA" id="ARBA00004651"/>
    </source>
</evidence>
<accession>W0V2S5</accession>
<dbReference type="STRING" id="1349767.GJA_2498"/>
<keyword evidence="2" id="KW-1003">Cell membrane</keyword>
<proteinExistence type="predicted"/>
<evidence type="ECO:0000313" key="8">
    <source>
        <dbReference type="Proteomes" id="UP000027604"/>
    </source>
</evidence>
<dbReference type="eggNOG" id="COG1280">
    <property type="taxonomic scope" value="Bacteria"/>
</dbReference>
<dbReference type="AlphaFoldDB" id="W0V2S5"/>
<keyword evidence="5 6" id="KW-0472">Membrane</keyword>
<dbReference type="GO" id="GO:0015171">
    <property type="term" value="F:amino acid transmembrane transporter activity"/>
    <property type="evidence" value="ECO:0007669"/>
    <property type="project" value="TreeGrafter"/>
</dbReference>
<protein>
    <submittedName>
        <fullName evidence="7">LysE type translocator family protein</fullName>
    </submittedName>
</protein>
<reference evidence="7 8" key="1">
    <citation type="journal article" date="2015" name="Genome Announc.">
        <title>Genome Sequence of Mushroom Soft-Rot Pathogen Janthinobacterium agaricidamnosum.</title>
        <authorList>
            <person name="Graupner K."/>
            <person name="Lackner G."/>
            <person name="Hertweck C."/>
        </authorList>
    </citation>
    <scope>NUCLEOTIDE SEQUENCE [LARGE SCALE GENOMIC DNA]</scope>
    <source>
        <strain evidence="8">NBRC 102515 / DSM 9628</strain>
    </source>
</reference>
<dbReference type="Pfam" id="PF01810">
    <property type="entry name" value="LysE"/>
    <property type="match status" value="1"/>
</dbReference>
<keyword evidence="4 6" id="KW-1133">Transmembrane helix</keyword>
<dbReference type="EMBL" id="HG322949">
    <property type="protein sequence ID" value="CDG83129.1"/>
    <property type="molecule type" value="Genomic_DNA"/>
</dbReference>
<name>W0V2S5_9BURK</name>
<evidence type="ECO:0000313" key="7">
    <source>
        <dbReference type="EMBL" id="CDG83129.1"/>
    </source>
</evidence>
<feature type="transmembrane region" description="Helical" evidence="6">
    <location>
        <begin position="114"/>
        <end position="136"/>
    </location>
</feature>
<dbReference type="Proteomes" id="UP000027604">
    <property type="component" value="Chromosome I"/>
</dbReference>
<dbReference type="RefSeq" id="WP_197539790.1">
    <property type="nucleotide sequence ID" value="NZ_BCTH01000083.1"/>
</dbReference>
<dbReference type="KEGG" id="jag:GJA_2498"/>
<feature type="transmembrane region" description="Helical" evidence="6">
    <location>
        <begin position="43"/>
        <end position="68"/>
    </location>
</feature>
<keyword evidence="3 6" id="KW-0812">Transmembrane</keyword>
<dbReference type="PIRSF" id="PIRSF006324">
    <property type="entry name" value="LeuE"/>
    <property type="match status" value="1"/>
</dbReference>
<dbReference type="PATRIC" id="fig|1349767.4.peg.4237"/>
<dbReference type="HOGENOM" id="CLU_079569_3_2_4"/>
<feature type="transmembrane region" description="Helical" evidence="6">
    <location>
        <begin position="182"/>
        <end position="203"/>
    </location>
</feature>